<keyword evidence="1" id="KW-0596">Phosphopantetheine</keyword>
<dbReference type="Pfam" id="PF16197">
    <property type="entry name" value="KAsynt_C_assoc"/>
    <property type="match status" value="1"/>
</dbReference>
<dbReference type="EMBL" id="HG793206">
    <property type="protein sequence ID" value="CRL31089.1"/>
    <property type="molecule type" value="Genomic_DNA"/>
</dbReference>
<dbReference type="Gene3D" id="3.40.366.10">
    <property type="entry name" value="Malonyl-Coenzyme A Acyl Carrier Protein, domain 2"/>
    <property type="match status" value="1"/>
</dbReference>
<feature type="region of interest" description="Disordered" evidence="4">
    <location>
        <begin position="24"/>
        <end position="45"/>
    </location>
</feature>
<dbReference type="SUPFAM" id="SSF53901">
    <property type="entry name" value="Thiolase-like"/>
    <property type="match status" value="1"/>
</dbReference>
<feature type="region of interest" description="Disordered" evidence="4">
    <location>
        <begin position="111"/>
        <end position="132"/>
    </location>
</feature>
<proteinExistence type="predicted"/>
<organism evidence="6 7">
    <name type="scientific">Penicillium camemberti (strain FM 013)</name>
    <dbReference type="NCBI Taxonomy" id="1429867"/>
    <lineage>
        <taxon>Eukaryota</taxon>
        <taxon>Fungi</taxon>
        <taxon>Dikarya</taxon>
        <taxon>Ascomycota</taxon>
        <taxon>Pezizomycotina</taxon>
        <taxon>Eurotiomycetes</taxon>
        <taxon>Eurotiomycetidae</taxon>
        <taxon>Eurotiales</taxon>
        <taxon>Aspergillaceae</taxon>
        <taxon>Penicillium</taxon>
    </lineage>
</organism>
<dbReference type="Gene3D" id="3.40.47.10">
    <property type="match status" value="1"/>
</dbReference>
<evidence type="ECO:0000256" key="3">
    <source>
        <dbReference type="ARBA" id="ARBA00022679"/>
    </source>
</evidence>
<dbReference type="GO" id="GO:0004312">
    <property type="term" value="F:fatty acid synthase activity"/>
    <property type="evidence" value="ECO:0007669"/>
    <property type="project" value="TreeGrafter"/>
</dbReference>
<dbReference type="Pfam" id="PF00109">
    <property type="entry name" value="ketoacyl-synt"/>
    <property type="match status" value="1"/>
</dbReference>
<dbReference type="GO" id="GO:0044550">
    <property type="term" value="P:secondary metabolite biosynthetic process"/>
    <property type="evidence" value="ECO:0007669"/>
    <property type="project" value="TreeGrafter"/>
</dbReference>
<evidence type="ECO:0000259" key="5">
    <source>
        <dbReference type="PROSITE" id="PS52004"/>
    </source>
</evidence>
<dbReference type="Proteomes" id="UP000053732">
    <property type="component" value="Unassembled WGS sequence"/>
</dbReference>
<evidence type="ECO:0000313" key="7">
    <source>
        <dbReference type="Proteomes" id="UP000053732"/>
    </source>
</evidence>
<dbReference type="InterPro" id="IPR032821">
    <property type="entry name" value="PKS_assoc"/>
</dbReference>
<dbReference type="InterPro" id="IPR016039">
    <property type="entry name" value="Thiolase-like"/>
</dbReference>
<dbReference type="InterPro" id="IPR050091">
    <property type="entry name" value="PKS_NRPS_Biosynth_Enz"/>
</dbReference>
<evidence type="ECO:0000256" key="2">
    <source>
        <dbReference type="ARBA" id="ARBA00022553"/>
    </source>
</evidence>
<accession>A0A0G4PY62</accession>
<dbReference type="AlphaFoldDB" id="A0A0G4PY62"/>
<dbReference type="InterPro" id="IPR014043">
    <property type="entry name" value="Acyl_transferase_dom"/>
</dbReference>
<dbReference type="InterPro" id="IPR014030">
    <property type="entry name" value="Ketoacyl_synth_N"/>
</dbReference>
<gene>
    <name evidence="6" type="ORF">PCAMFM013_S074g000004</name>
</gene>
<keyword evidence="7" id="KW-1185">Reference proteome</keyword>
<dbReference type="InterPro" id="IPR020841">
    <property type="entry name" value="PKS_Beta-ketoAc_synthase_dom"/>
</dbReference>
<dbReference type="SUPFAM" id="SSF52151">
    <property type="entry name" value="FabD/lysophospholipase-like"/>
    <property type="match status" value="1"/>
</dbReference>
<sequence length="725" mass="77982">MSIYNPVPAMTSNDENRALQHIAPSTENSSGLPTPAHSEITSECSSDNGIQERIVNGVLNEPLRTNRTQVPIAVVGMACRLPGHSNSPKALWDFIARGGIAENRPSASRFNLDGHFDKHRRPRTMKSPGGMFMEDVDPEVFDGGFFNMSPVDCTAMDPQQRQLLEVTYECLENAGLPLETISGQAIGCLVGANAVGSRSRGQARFSYNRGGKSHLSNRISHFLNIRGPSMTIDTACSGSLVSLDVACRYLDTHQANGMIVAGANMWLNPEHNQETGMMRATQSASGKCHTFDAKADGYVKAEAINAVFLKRLDDAVRDGDPVRAVIRGTSTNSAGRTPGIASPSSEAQAAAIRAAYANAGISDFVDTAYLECHGTGTLAGDPVELAGAASVFSKGRGPGQELVIGSIKSNIGHSEAAAGISGLIKAILAVERGMIPGNPTFVNPNPNIDFDALRVRATRHMIKWPGMKRRRASVNSFGFGGANAHVVLESAENSPHVSSYLEKIGLDFFDEEEEDSSEQGTERKLLVFSANDEPSLKNSIQALSAHLMSPGVSLDMGDLSYTLSERRTRHYQRAFAVTDGKEIPNERIIFGKKKAIPPKVGFLFTGQGAQWSQMGLELLNSFPVARNMIHHLDDVLQMSLSPPEWSLWDELTEPRSADALRQPEFSQPLVTALQLAILEVMKDWGIVPTSVVGHSSGEIAAAAAAGLITPEAAIKIAYYRGYAAK</sequence>
<dbReference type="InterPro" id="IPR001227">
    <property type="entry name" value="Ac_transferase_dom_sf"/>
</dbReference>
<dbReference type="InterPro" id="IPR014031">
    <property type="entry name" value="Ketoacyl_synth_C"/>
</dbReference>
<feature type="domain" description="Ketosynthase family 3 (KS3)" evidence="5">
    <location>
        <begin position="69"/>
        <end position="490"/>
    </location>
</feature>
<dbReference type="SMART" id="SM00825">
    <property type="entry name" value="PKS_KS"/>
    <property type="match status" value="1"/>
</dbReference>
<dbReference type="SMART" id="SM00827">
    <property type="entry name" value="PKS_AT"/>
    <property type="match status" value="1"/>
</dbReference>
<dbReference type="InterPro" id="IPR016035">
    <property type="entry name" value="Acyl_Trfase/lysoPLipase"/>
</dbReference>
<dbReference type="Pfam" id="PF00698">
    <property type="entry name" value="Acyl_transf_1"/>
    <property type="match status" value="1"/>
</dbReference>
<dbReference type="PANTHER" id="PTHR43775">
    <property type="entry name" value="FATTY ACID SYNTHASE"/>
    <property type="match status" value="1"/>
</dbReference>
<keyword evidence="3" id="KW-0808">Transferase</keyword>
<dbReference type="PANTHER" id="PTHR43775:SF18">
    <property type="entry name" value="ENZYME, PUTATIVE (JCVI)-RELATED"/>
    <property type="match status" value="1"/>
</dbReference>
<name>A0A0G4PY62_PENC3</name>
<dbReference type="PROSITE" id="PS52004">
    <property type="entry name" value="KS3_2"/>
    <property type="match status" value="1"/>
</dbReference>
<keyword evidence="2" id="KW-0597">Phosphoprotein</keyword>
<dbReference type="Pfam" id="PF02801">
    <property type="entry name" value="Ketoacyl-synt_C"/>
    <property type="match status" value="1"/>
</dbReference>
<dbReference type="STRING" id="1429867.A0A0G4PY62"/>
<evidence type="ECO:0000256" key="4">
    <source>
        <dbReference type="SAM" id="MobiDB-lite"/>
    </source>
</evidence>
<protein>
    <submittedName>
        <fullName evidence="6">Beta-ketoacyl synthase</fullName>
    </submittedName>
</protein>
<reference evidence="6 7" key="1">
    <citation type="journal article" date="2014" name="Nat. Commun.">
        <title>Multiple recent horizontal transfers of a large genomic region in cheese making fungi.</title>
        <authorList>
            <person name="Cheeseman K."/>
            <person name="Ropars J."/>
            <person name="Renault P."/>
            <person name="Dupont J."/>
            <person name="Gouzy J."/>
            <person name="Branca A."/>
            <person name="Abraham A.L."/>
            <person name="Ceppi M."/>
            <person name="Conseiller E."/>
            <person name="Debuchy R."/>
            <person name="Malagnac F."/>
            <person name="Goarin A."/>
            <person name="Silar P."/>
            <person name="Lacoste S."/>
            <person name="Sallet E."/>
            <person name="Bensimon A."/>
            <person name="Giraud T."/>
            <person name="Brygoo Y."/>
        </authorList>
    </citation>
    <scope>NUCLEOTIDE SEQUENCE [LARGE SCALE GENOMIC DNA]</scope>
    <source>
        <strain evidence="7">FM 013</strain>
    </source>
</reference>
<dbReference type="CDD" id="cd00833">
    <property type="entry name" value="PKS"/>
    <property type="match status" value="1"/>
</dbReference>
<evidence type="ECO:0000313" key="6">
    <source>
        <dbReference type="EMBL" id="CRL31089.1"/>
    </source>
</evidence>
<evidence type="ECO:0000256" key="1">
    <source>
        <dbReference type="ARBA" id="ARBA00022450"/>
    </source>
</evidence>
<dbReference type="GO" id="GO:0006633">
    <property type="term" value="P:fatty acid biosynthetic process"/>
    <property type="evidence" value="ECO:0007669"/>
    <property type="project" value="TreeGrafter"/>
</dbReference>